<evidence type="ECO:0000313" key="1">
    <source>
        <dbReference type="EMBL" id="CAG9312011.1"/>
    </source>
</evidence>
<protein>
    <submittedName>
        <fullName evidence="1">Uncharacterized protein</fullName>
    </submittedName>
</protein>
<dbReference type="EMBL" id="CAJZBQ010000005">
    <property type="protein sequence ID" value="CAG9312011.1"/>
    <property type="molecule type" value="Genomic_DNA"/>
</dbReference>
<name>A0AAU9IFC0_9CILI</name>
<accession>A0AAU9IFC0</accession>
<sequence length="66" mass="8049">MEFYDYISCFDSCGEYDSYSDNHDLKKIWIIWWLVEMWEDKILMVELEEEAEIAFIENLGREIGDE</sequence>
<reference evidence="1" key="1">
    <citation type="submission" date="2021-09" db="EMBL/GenBank/DDBJ databases">
        <authorList>
            <consortium name="AG Swart"/>
            <person name="Singh M."/>
            <person name="Singh A."/>
            <person name="Seah K."/>
            <person name="Emmerich C."/>
        </authorList>
    </citation>
    <scope>NUCLEOTIDE SEQUENCE</scope>
    <source>
        <strain evidence="1">ATCC30299</strain>
    </source>
</reference>
<evidence type="ECO:0000313" key="2">
    <source>
        <dbReference type="Proteomes" id="UP001162131"/>
    </source>
</evidence>
<keyword evidence="2" id="KW-1185">Reference proteome</keyword>
<organism evidence="1 2">
    <name type="scientific">Blepharisma stoltei</name>
    <dbReference type="NCBI Taxonomy" id="1481888"/>
    <lineage>
        <taxon>Eukaryota</taxon>
        <taxon>Sar</taxon>
        <taxon>Alveolata</taxon>
        <taxon>Ciliophora</taxon>
        <taxon>Postciliodesmatophora</taxon>
        <taxon>Heterotrichea</taxon>
        <taxon>Heterotrichida</taxon>
        <taxon>Blepharismidae</taxon>
        <taxon>Blepharisma</taxon>
    </lineage>
</organism>
<gene>
    <name evidence="1" type="ORF">BSTOLATCC_MIC5269</name>
</gene>
<dbReference type="AlphaFoldDB" id="A0AAU9IFC0"/>
<comment type="caution">
    <text evidence="1">The sequence shown here is derived from an EMBL/GenBank/DDBJ whole genome shotgun (WGS) entry which is preliminary data.</text>
</comment>
<dbReference type="Proteomes" id="UP001162131">
    <property type="component" value="Unassembled WGS sequence"/>
</dbReference>
<proteinExistence type="predicted"/>